<evidence type="ECO:0000313" key="3">
    <source>
        <dbReference type="Proteomes" id="UP000283269"/>
    </source>
</evidence>
<name>A0A409X2R0_PSICY</name>
<dbReference type="InParanoid" id="A0A409X2R0"/>
<evidence type="ECO:0000256" key="1">
    <source>
        <dbReference type="SAM" id="MobiDB-lite"/>
    </source>
</evidence>
<protein>
    <submittedName>
        <fullName evidence="2">Uncharacterized protein</fullName>
    </submittedName>
</protein>
<dbReference type="AlphaFoldDB" id="A0A409X2R0"/>
<feature type="compositionally biased region" description="Basic and acidic residues" evidence="1">
    <location>
        <begin position="32"/>
        <end position="56"/>
    </location>
</feature>
<reference evidence="2 3" key="1">
    <citation type="journal article" date="2018" name="Evol. Lett.">
        <title>Horizontal gene cluster transfer increased hallucinogenic mushroom diversity.</title>
        <authorList>
            <person name="Reynolds H.T."/>
            <person name="Vijayakumar V."/>
            <person name="Gluck-Thaler E."/>
            <person name="Korotkin H.B."/>
            <person name="Matheny P.B."/>
            <person name="Slot J.C."/>
        </authorList>
    </citation>
    <scope>NUCLEOTIDE SEQUENCE [LARGE SCALE GENOMIC DNA]</scope>
    <source>
        <strain evidence="2 3">2631</strain>
    </source>
</reference>
<keyword evidence="3" id="KW-1185">Reference proteome</keyword>
<feature type="compositionally biased region" description="Polar residues" evidence="1">
    <location>
        <begin position="60"/>
        <end position="70"/>
    </location>
</feature>
<proteinExistence type="predicted"/>
<feature type="region of interest" description="Disordered" evidence="1">
    <location>
        <begin position="12"/>
        <end position="73"/>
    </location>
</feature>
<comment type="caution">
    <text evidence="2">The sequence shown here is derived from an EMBL/GenBank/DDBJ whole genome shotgun (WGS) entry which is preliminary data.</text>
</comment>
<sequence>MLGVLGVYFRGTDEAEGRSVGGRNTSGRRPVRPRERECEEEKGGRNGKGHRQDGRKPGKTTKSARYSSPSIRFCPALRRHSLLPAHRAAHSSDS</sequence>
<accession>A0A409X2R0</accession>
<dbReference type="Proteomes" id="UP000283269">
    <property type="component" value="Unassembled WGS sequence"/>
</dbReference>
<organism evidence="2 3">
    <name type="scientific">Psilocybe cyanescens</name>
    <dbReference type="NCBI Taxonomy" id="93625"/>
    <lineage>
        <taxon>Eukaryota</taxon>
        <taxon>Fungi</taxon>
        <taxon>Dikarya</taxon>
        <taxon>Basidiomycota</taxon>
        <taxon>Agaricomycotina</taxon>
        <taxon>Agaricomycetes</taxon>
        <taxon>Agaricomycetidae</taxon>
        <taxon>Agaricales</taxon>
        <taxon>Agaricineae</taxon>
        <taxon>Strophariaceae</taxon>
        <taxon>Psilocybe</taxon>
    </lineage>
</organism>
<gene>
    <name evidence="2" type="ORF">CVT25_010249</name>
</gene>
<evidence type="ECO:0000313" key="2">
    <source>
        <dbReference type="EMBL" id="PPQ85036.1"/>
    </source>
</evidence>
<dbReference type="EMBL" id="NHYD01002769">
    <property type="protein sequence ID" value="PPQ85036.1"/>
    <property type="molecule type" value="Genomic_DNA"/>
</dbReference>